<reference evidence="2" key="1">
    <citation type="submission" date="2018-05" db="EMBL/GenBank/DDBJ databases">
        <authorList>
            <person name="Lanie J.A."/>
            <person name="Ng W.-L."/>
            <person name="Kazmierczak K.M."/>
            <person name="Andrzejewski T.M."/>
            <person name="Davidsen T.M."/>
            <person name="Wayne K.J."/>
            <person name="Tettelin H."/>
            <person name="Glass J.I."/>
            <person name="Rusch D."/>
            <person name="Podicherti R."/>
            <person name="Tsui H.-C.T."/>
            <person name="Winkler M.E."/>
        </authorList>
    </citation>
    <scope>NUCLEOTIDE SEQUENCE</scope>
</reference>
<protein>
    <submittedName>
        <fullName evidence="2">Uncharacterized protein</fullName>
    </submittedName>
</protein>
<proteinExistence type="predicted"/>
<gene>
    <name evidence="2" type="ORF">METZ01_LOCUS180910</name>
</gene>
<accession>A0A382CPI4</accession>
<dbReference type="EMBL" id="UINC01035521">
    <property type="protein sequence ID" value="SVB28056.1"/>
    <property type="molecule type" value="Genomic_DNA"/>
</dbReference>
<name>A0A382CPI4_9ZZZZ</name>
<feature type="region of interest" description="Disordered" evidence="1">
    <location>
        <begin position="1"/>
        <end position="24"/>
    </location>
</feature>
<evidence type="ECO:0000256" key="1">
    <source>
        <dbReference type="SAM" id="MobiDB-lite"/>
    </source>
</evidence>
<dbReference type="AlphaFoldDB" id="A0A382CPI4"/>
<sequence length="133" mass="14185">MPEFFRSTAKKPGATKVRKGYKDGSDDRWIQKATKNMRKDKPCTGKKFGSKTCPPGSKRYNLAKTFKKMGKERKKAADGGPIGLANGGLSHAAGYSPVLGNNRFGYPSGGVPVRSFKGGGAALRGLGRAFTKS</sequence>
<organism evidence="2">
    <name type="scientific">marine metagenome</name>
    <dbReference type="NCBI Taxonomy" id="408172"/>
    <lineage>
        <taxon>unclassified sequences</taxon>
        <taxon>metagenomes</taxon>
        <taxon>ecological metagenomes</taxon>
    </lineage>
</organism>
<evidence type="ECO:0000313" key="2">
    <source>
        <dbReference type="EMBL" id="SVB28056.1"/>
    </source>
</evidence>